<reference evidence="3 4" key="1">
    <citation type="submission" date="2019-02" db="EMBL/GenBank/DDBJ databases">
        <title>Kribbella capetownensis sp. nov. and Kribbella speibonae sp. nov., isolated from soil.</title>
        <authorList>
            <person name="Curtis S.M."/>
            <person name="Norton I."/>
            <person name="Everest G.J."/>
            <person name="Meyers P.R."/>
        </authorList>
    </citation>
    <scope>NUCLEOTIDE SEQUENCE [LARGE SCALE GENOMIC DNA]</scope>
    <source>
        <strain evidence="3 4">DSM 27082</strain>
    </source>
</reference>
<organism evidence="3 4">
    <name type="scientific">Kribbella sindirgiensis</name>
    <dbReference type="NCBI Taxonomy" id="1124744"/>
    <lineage>
        <taxon>Bacteria</taxon>
        <taxon>Bacillati</taxon>
        <taxon>Actinomycetota</taxon>
        <taxon>Actinomycetes</taxon>
        <taxon>Propionibacteriales</taxon>
        <taxon>Kribbellaceae</taxon>
        <taxon>Kribbella</taxon>
    </lineage>
</organism>
<feature type="transmembrane region" description="Helical" evidence="2">
    <location>
        <begin position="7"/>
        <end position="30"/>
    </location>
</feature>
<keyword evidence="4" id="KW-1185">Reference proteome</keyword>
<dbReference type="EMBL" id="SJKA01000005">
    <property type="protein sequence ID" value="TCC33798.1"/>
    <property type="molecule type" value="Genomic_DNA"/>
</dbReference>
<comment type="caution">
    <text evidence="3">The sequence shown here is derived from an EMBL/GenBank/DDBJ whole genome shotgun (WGS) entry which is preliminary data.</text>
</comment>
<feature type="compositionally biased region" description="Basic residues" evidence="1">
    <location>
        <begin position="125"/>
        <end position="136"/>
    </location>
</feature>
<dbReference type="AlphaFoldDB" id="A0A4R0IR55"/>
<sequence length="148" mass="16689">MSNRAKLLWHVGTWAQVVAVLALPAAAWFLGVPRMAEYMLDSDGVHVVGTVYPWQRDYRELTLWSDDARQMFARVKCGTAFTSEPSNDRVGREACSAMEQRGRLVGIGLVVVSIGGLIGGSRLRSEHRKNQKRTTRERRSPWDAWSDD</sequence>
<evidence type="ECO:0000256" key="2">
    <source>
        <dbReference type="SAM" id="Phobius"/>
    </source>
</evidence>
<dbReference type="RefSeq" id="WP_131289574.1">
    <property type="nucleotide sequence ID" value="NZ_SJKA01000005.1"/>
</dbReference>
<keyword evidence="2" id="KW-0472">Membrane</keyword>
<gene>
    <name evidence="3" type="ORF">E0H50_17865</name>
</gene>
<name>A0A4R0IR55_9ACTN</name>
<evidence type="ECO:0000313" key="3">
    <source>
        <dbReference type="EMBL" id="TCC33798.1"/>
    </source>
</evidence>
<proteinExistence type="predicted"/>
<protein>
    <submittedName>
        <fullName evidence="3">Uncharacterized protein</fullName>
    </submittedName>
</protein>
<keyword evidence="2" id="KW-0812">Transmembrane</keyword>
<feature type="transmembrane region" description="Helical" evidence="2">
    <location>
        <begin position="104"/>
        <end position="123"/>
    </location>
</feature>
<keyword evidence="2" id="KW-1133">Transmembrane helix</keyword>
<evidence type="ECO:0000256" key="1">
    <source>
        <dbReference type="SAM" id="MobiDB-lite"/>
    </source>
</evidence>
<evidence type="ECO:0000313" key="4">
    <source>
        <dbReference type="Proteomes" id="UP000292695"/>
    </source>
</evidence>
<feature type="region of interest" description="Disordered" evidence="1">
    <location>
        <begin position="125"/>
        <end position="148"/>
    </location>
</feature>
<dbReference type="Proteomes" id="UP000292695">
    <property type="component" value="Unassembled WGS sequence"/>
</dbReference>
<accession>A0A4R0IR55</accession>